<dbReference type="RefSeq" id="WP_159454066.1">
    <property type="nucleotide sequence ID" value="NZ_FWFX01000011.1"/>
</dbReference>
<dbReference type="Gene3D" id="3.40.50.1820">
    <property type="entry name" value="alpha/beta hydrolase"/>
    <property type="match status" value="1"/>
</dbReference>
<dbReference type="PIRSF" id="PIRSF033909">
    <property type="entry name" value="UCP033909"/>
    <property type="match status" value="1"/>
</dbReference>
<evidence type="ECO:0000313" key="1">
    <source>
        <dbReference type="EMBL" id="SLN60633.1"/>
    </source>
</evidence>
<dbReference type="Proteomes" id="UP000193061">
    <property type="component" value="Unassembled WGS sequence"/>
</dbReference>
<organism evidence="1 2">
    <name type="scientific">Roseovarius albus</name>
    <dbReference type="NCBI Taxonomy" id="1247867"/>
    <lineage>
        <taxon>Bacteria</taxon>
        <taxon>Pseudomonadati</taxon>
        <taxon>Pseudomonadota</taxon>
        <taxon>Alphaproteobacteria</taxon>
        <taxon>Rhodobacterales</taxon>
        <taxon>Roseobacteraceae</taxon>
        <taxon>Roseovarius</taxon>
    </lineage>
</organism>
<dbReference type="AlphaFoldDB" id="A0A1X6ZT69"/>
<dbReference type="PANTHER" id="PTHR36513:SF1">
    <property type="entry name" value="TRANSMEMBRANE PROTEIN"/>
    <property type="match status" value="1"/>
</dbReference>
<gene>
    <name evidence="1" type="ORF">ROA7450_03116</name>
</gene>
<evidence type="ECO:0000313" key="2">
    <source>
        <dbReference type="Proteomes" id="UP000193061"/>
    </source>
</evidence>
<dbReference type="InterPro" id="IPR014586">
    <property type="entry name" value="UCP033909"/>
</dbReference>
<dbReference type="InterPro" id="IPR010297">
    <property type="entry name" value="DUF900_hydrolase"/>
</dbReference>
<evidence type="ECO:0008006" key="3">
    <source>
        <dbReference type="Google" id="ProtNLM"/>
    </source>
</evidence>
<reference evidence="1 2" key="1">
    <citation type="submission" date="2017-03" db="EMBL/GenBank/DDBJ databases">
        <authorList>
            <person name="Afonso C.L."/>
            <person name="Miller P.J."/>
            <person name="Scott M.A."/>
            <person name="Spackman E."/>
            <person name="Goraichik I."/>
            <person name="Dimitrov K.M."/>
            <person name="Suarez D.L."/>
            <person name="Swayne D.E."/>
        </authorList>
    </citation>
    <scope>NUCLEOTIDE SEQUENCE [LARGE SCALE GENOMIC DNA]</scope>
    <source>
        <strain evidence="1 2">CECT 7450</strain>
    </source>
</reference>
<keyword evidence="2" id="KW-1185">Reference proteome</keyword>
<dbReference type="PROSITE" id="PS51257">
    <property type="entry name" value="PROKAR_LIPOPROTEIN"/>
    <property type="match status" value="1"/>
</dbReference>
<proteinExistence type="predicted"/>
<sequence>MSIELIKNNSGVTGLLIGLTFLLLVACSGPKDLIDVPTIAPVDSVAKVTKHRIFVATSRAKSSEAGVFYSGKRSQQLNFASVTVSIPPEHKTGKIERPNSLPSDPQKHFVIDQPVNFETREAFQSDLITYLSKLPKDKRNLLLFVHGYNTNLTSAVLQISQFVEDTGYDGVPVLFSWASSGQTVKYVYDVNSVLVARDHLVSMFSTLQLSAVQGYDVVAHSMGTLLVMEASRQIALTTGINPTNKVRNVVLAAPDIDIDLFISQIKLFPNDGRNIVVLVSKDDVALRASKRVAGGVQRVGQVSAQELSKLGIIAIDLSEIEDESSFSHSKYKDSPAVVQLLGETLEEKTSFNQRPNLSLGQSIAVGVDGALRSISEASN</sequence>
<dbReference type="SUPFAM" id="SSF53474">
    <property type="entry name" value="alpha/beta-Hydrolases"/>
    <property type="match status" value="1"/>
</dbReference>
<dbReference type="OrthoDB" id="9797755at2"/>
<protein>
    <recommendedName>
        <fullName evidence="3">Alpha/beta hydrolase family protein</fullName>
    </recommendedName>
</protein>
<dbReference type="Pfam" id="PF05990">
    <property type="entry name" value="DUF900"/>
    <property type="match status" value="1"/>
</dbReference>
<dbReference type="EMBL" id="FWFX01000011">
    <property type="protein sequence ID" value="SLN60633.1"/>
    <property type="molecule type" value="Genomic_DNA"/>
</dbReference>
<accession>A0A1X6ZT69</accession>
<dbReference type="PANTHER" id="PTHR36513">
    <property type="entry name" value="ABC TRANSMEMBRANE TYPE-1 DOMAIN-CONTAINING PROTEIN"/>
    <property type="match status" value="1"/>
</dbReference>
<dbReference type="InterPro" id="IPR029058">
    <property type="entry name" value="AB_hydrolase_fold"/>
</dbReference>
<name>A0A1X6ZT69_9RHOB</name>